<gene>
    <name evidence="3" type="ORF">DILT_LOCUS4291</name>
</gene>
<dbReference type="Pfam" id="PF04991">
    <property type="entry name" value="LicD"/>
    <property type="match status" value="1"/>
</dbReference>
<dbReference type="AlphaFoldDB" id="A0A3P6VFK2"/>
<sequence>MVTGRRFKIAAVLTVILIVILLYHFVDIPKSSSKVLRTLYDFYLRHRTPELQRFVVDTGHTKEKRQELPNLENIAWPKRDYLSVPLSSSGICQLPFEVQYSRGQMHTMWKLFNTFANVMEELGFGDRWMLYGGSLLGSFRHHDIIPWDDDVDILVDREVRSALWEKMRGLKPNYTIMKGGDRDKIYAKLIVPENTLLDIEGSRKLSQYQWSWPFLDIGYYVSNVTHIREIARAYGRSYIYAKSDVFPLLFRPFYKTWAPAPRNTFAFIVETYPGSSNCTSLDWSHVFEIEMKSQTVPCANLAEKYAFVERSPLFSSAQGDNETLKKLGWVREKLVRGGKVIHELDLVATRREAYVETYALRLKSRP</sequence>
<keyword evidence="1" id="KW-0812">Transmembrane</keyword>
<dbReference type="OrthoDB" id="419198at2759"/>
<evidence type="ECO:0000313" key="3">
    <source>
        <dbReference type="EMBL" id="VDK88914.1"/>
    </source>
</evidence>
<keyword evidence="4" id="KW-1185">Reference proteome</keyword>
<keyword evidence="1" id="KW-0472">Membrane</keyword>
<feature type="transmembrane region" description="Helical" evidence="1">
    <location>
        <begin position="7"/>
        <end position="26"/>
    </location>
</feature>
<reference evidence="3 4" key="1">
    <citation type="submission" date="2018-11" db="EMBL/GenBank/DDBJ databases">
        <authorList>
            <consortium name="Pathogen Informatics"/>
        </authorList>
    </citation>
    <scope>NUCLEOTIDE SEQUENCE [LARGE SCALE GENOMIC DNA]</scope>
</reference>
<dbReference type="EMBL" id="UYRU01045200">
    <property type="protein sequence ID" value="VDK88914.1"/>
    <property type="molecule type" value="Genomic_DNA"/>
</dbReference>
<feature type="domain" description="LicD/FKTN/FKRP nucleotidyltransferase" evidence="2">
    <location>
        <begin position="128"/>
        <end position="158"/>
    </location>
</feature>
<evidence type="ECO:0000256" key="1">
    <source>
        <dbReference type="SAM" id="Phobius"/>
    </source>
</evidence>
<dbReference type="InterPro" id="IPR007074">
    <property type="entry name" value="LicD/FKTN/FKRP_NTP_transf"/>
</dbReference>
<accession>A0A3P6VFK2</accession>
<organism evidence="3 4">
    <name type="scientific">Dibothriocephalus latus</name>
    <name type="common">Fish tapeworm</name>
    <name type="synonym">Diphyllobothrium latum</name>
    <dbReference type="NCBI Taxonomy" id="60516"/>
    <lineage>
        <taxon>Eukaryota</taxon>
        <taxon>Metazoa</taxon>
        <taxon>Spiralia</taxon>
        <taxon>Lophotrochozoa</taxon>
        <taxon>Platyhelminthes</taxon>
        <taxon>Cestoda</taxon>
        <taxon>Eucestoda</taxon>
        <taxon>Diphyllobothriidea</taxon>
        <taxon>Diphyllobothriidae</taxon>
        <taxon>Dibothriocephalus</taxon>
    </lineage>
</organism>
<dbReference type="Proteomes" id="UP000281553">
    <property type="component" value="Unassembled WGS sequence"/>
</dbReference>
<evidence type="ECO:0000259" key="2">
    <source>
        <dbReference type="Pfam" id="PF04991"/>
    </source>
</evidence>
<dbReference type="GO" id="GO:0009100">
    <property type="term" value="P:glycoprotein metabolic process"/>
    <property type="evidence" value="ECO:0007669"/>
    <property type="project" value="UniProtKB-ARBA"/>
</dbReference>
<proteinExistence type="predicted"/>
<protein>
    <recommendedName>
        <fullName evidence="2">LicD/FKTN/FKRP nucleotidyltransferase domain-containing protein</fullName>
    </recommendedName>
</protein>
<keyword evidence="1" id="KW-1133">Transmembrane helix</keyword>
<name>A0A3P6VFK2_DIBLA</name>
<evidence type="ECO:0000313" key="4">
    <source>
        <dbReference type="Proteomes" id="UP000281553"/>
    </source>
</evidence>